<dbReference type="GO" id="GO:0043565">
    <property type="term" value="F:sequence-specific DNA binding"/>
    <property type="evidence" value="ECO:0007669"/>
    <property type="project" value="InterPro"/>
</dbReference>
<keyword evidence="4" id="KW-0812">Transmembrane</keyword>
<evidence type="ECO:0000256" key="2">
    <source>
        <dbReference type="ARBA" id="ARBA00023125"/>
    </source>
</evidence>
<dbReference type="PROSITE" id="PS01124">
    <property type="entry name" value="HTH_ARAC_FAMILY_2"/>
    <property type="match status" value="1"/>
</dbReference>
<dbReference type="GO" id="GO:0003700">
    <property type="term" value="F:DNA-binding transcription factor activity"/>
    <property type="evidence" value="ECO:0007669"/>
    <property type="project" value="InterPro"/>
</dbReference>
<dbReference type="SUPFAM" id="SSF46689">
    <property type="entry name" value="Homeodomain-like"/>
    <property type="match status" value="2"/>
</dbReference>
<keyword evidence="7" id="KW-1185">Reference proteome</keyword>
<dbReference type="InterPro" id="IPR009057">
    <property type="entry name" value="Homeodomain-like_sf"/>
</dbReference>
<evidence type="ECO:0000313" key="6">
    <source>
        <dbReference type="EMBL" id="RCW49375.1"/>
    </source>
</evidence>
<organism evidence="6 7">
    <name type="scientific">Paenibacillus prosopidis</name>
    <dbReference type="NCBI Taxonomy" id="630520"/>
    <lineage>
        <taxon>Bacteria</taxon>
        <taxon>Bacillati</taxon>
        <taxon>Bacillota</taxon>
        <taxon>Bacilli</taxon>
        <taxon>Bacillales</taxon>
        <taxon>Paenibacillaceae</taxon>
        <taxon>Paenibacillus</taxon>
    </lineage>
</organism>
<dbReference type="AlphaFoldDB" id="A0A368W7Y3"/>
<keyword evidence="2" id="KW-0238">DNA-binding</keyword>
<keyword evidence="4" id="KW-1133">Transmembrane helix</keyword>
<comment type="caution">
    <text evidence="6">The sequence shown here is derived from an EMBL/GenBank/DDBJ whole genome shotgun (WGS) entry which is preliminary data.</text>
</comment>
<keyword evidence="3" id="KW-0804">Transcription</keyword>
<proteinExistence type="predicted"/>
<gene>
    <name evidence="6" type="ORF">DFP97_10433</name>
</gene>
<sequence>MRLQVTVHIGKTNTNSVGENMLKGIKTWFILKNSGKIGPKGRFYRKSLIMFLIVASIPGLITGGLVYGIAGGRLESELLHLHNKQIEQRARNIDAELTNLELMLSHWAFDSKFDISLENLNFIRDFEKAHDITKTLLVMQGSNTMNKLVGLYLGGADQPVLFDPEYEAITSKPVLDIYEGLLRSDKVTYWTEMAFDPQRPLAKDLTLVHHIPGGSLHPFGALLIRLDNEKVGDMLRTMTPYDGGETFFLQDNGMLQASTGGNTQESPFIAELKEEITSRGSGQGSFFFDWNGSTYTVTFGKFSRIADSWTYVSASPISSITAPVVFISKLIFAVSLSALLLAALLAWLASRSMYSPVNRLMTVLMAGKAFPQEQDDEFSLIERQWHNLNRESTELHSKLSEQLPYVKESFLHQLLHGHLYAYSEEDLLERMERYKWKVDNHRFIVLYMQLTGITSLEGKFKYGDEGLVTFAAVNMIEEFASQHFEQSKTINFHDLAAGMLLIVPKDGSYAQELQEFGEELTHAVNLILKMRLTIAISEPTDIISNIPLSFEGAKHAASQRNFENENQMIDIGRLHASGERAEEPQYPFTLEREFIQALRTGQESDAYGLLCDFLNALSCKGAKAVDVQQGMLHLLGSVQHAIMVSGIQPTRLFKCANMYEQLSQIREPQLILTWFQERVCEPFLKELGGRSDSQVKRLIEQAMIYLQQNYMKDISLDNCADHIGTNPFFLSKSFKQVTGKNFIDYLTGLRLDKAKELLRESALKINDVAEQVGYQHSYFNRIFKKLEGMTPSRYRELTQAE</sequence>
<dbReference type="EMBL" id="QPJD01000004">
    <property type="protein sequence ID" value="RCW49375.1"/>
    <property type="molecule type" value="Genomic_DNA"/>
</dbReference>
<dbReference type="PROSITE" id="PS00041">
    <property type="entry name" value="HTH_ARAC_FAMILY_1"/>
    <property type="match status" value="1"/>
</dbReference>
<dbReference type="Pfam" id="PF12833">
    <property type="entry name" value="HTH_18"/>
    <property type="match status" value="1"/>
</dbReference>
<feature type="domain" description="HTH araC/xylS-type" evidence="5">
    <location>
        <begin position="700"/>
        <end position="797"/>
    </location>
</feature>
<dbReference type="PANTHER" id="PTHR43280:SF28">
    <property type="entry name" value="HTH-TYPE TRANSCRIPTIONAL ACTIVATOR RHAS"/>
    <property type="match status" value="1"/>
</dbReference>
<dbReference type="Gene3D" id="1.10.10.60">
    <property type="entry name" value="Homeodomain-like"/>
    <property type="match status" value="2"/>
</dbReference>
<keyword evidence="4" id="KW-0472">Membrane</keyword>
<evidence type="ECO:0000313" key="7">
    <source>
        <dbReference type="Proteomes" id="UP000252415"/>
    </source>
</evidence>
<dbReference type="Proteomes" id="UP000252415">
    <property type="component" value="Unassembled WGS sequence"/>
</dbReference>
<name>A0A368W7Y3_9BACL</name>
<dbReference type="InterPro" id="IPR018060">
    <property type="entry name" value="HTH_AraC"/>
</dbReference>
<keyword evidence="1" id="KW-0805">Transcription regulation</keyword>
<dbReference type="SMART" id="SM00342">
    <property type="entry name" value="HTH_ARAC"/>
    <property type="match status" value="1"/>
</dbReference>
<dbReference type="InterPro" id="IPR018062">
    <property type="entry name" value="HTH_AraC-typ_CS"/>
</dbReference>
<dbReference type="OrthoDB" id="1975037at2"/>
<accession>A0A368W7Y3</accession>
<evidence type="ECO:0000256" key="3">
    <source>
        <dbReference type="ARBA" id="ARBA00023163"/>
    </source>
</evidence>
<reference evidence="6 7" key="1">
    <citation type="submission" date="2018-07" db="EMBL/GenBank/DDBJ databases">
        <title>Genomic Encyclopedia of Type Strains, Phase III (KMG-III): the genomes of soil and plant-associated and newly described type strains.</title>
        <authorList>
            <person name="Whitman W."/>
        </authorList>
    </citation>
    <scope>NUCLEOTIDE SEQUENCE [LARGE SCALE GENOMIC DNA]</scope>
    <source>
        <strain evidence="6 7">CECT 7506</strain>
    </source>
</reference>
<evidence type="ECO:0000259" key="5">
    <source>
        <dbReference type="PROSITE" id="PS01124"/>
    </source>
</evidence>
<protein>
    <submittedName>
        <fullName evidence="6">AraC family transcriptional regulator</fullName>
    </submittedName>
</protein>
<dbReference type="PANTHER" id="PTHR43280">
    <property type="entry name" value="ARAC-FAMILY TRANSCRIPTIONAL REGULATOR"/>
    <property type="match status" value="1"/>
</dbReference>
<evidence type="ECO:0000256" key="1">
    <source>
        <dbReference type="ARBA" id="ARBA00023015"/>
    </source>
</evidence>
<evidence type="ECO:0000256" key="4">
    <source>
        <dbReference type="SAM" id="Phobius"/>
    </source>
</evidence>
<feature type="transmembrane region" description="Helical" evidence="4">
    <location>
        <begin position="48"/>
        <end position="70"/>
    </location>
</feature>